<dbReference type="InterPro" id="IPR002514">
    <property type="entry name" value="Transposase_8"/>
</dbReference>
<evidence type="ECO:0000313" key="2">
    <source>
        <dbReference type="Proteomes" id="UP000242153"/>
    </source>
</evidence>
<dbReference type="InterPro" id="IPR036388">
    <property type="entry name" value="WH-like_DNA-bd_sf"/>
</dbReference>
<dbReference type="Pfam" id="PF01527">
    <property type="entry name" value="HTH_Tnp_1"/>
    <property type="match status" value="1"/>
</dbReference>
<dbReference type="InterPro" id="IPR009057">
    <property type="entry name" value="Homeodomain-like_sf"/>
</dbReference>
<dbReference type="RefSeq" id="WP_071152337.1">
    <property type="nucleotide sequence ID" value="NZ_QQRT01000066.1"/>
</dbReference>
<protein>
    <recommendedName>
        <fullName evidence="3">Transposase</fullName>
    </recommendedName>
</protein>
<keyword evidence="2" id="KW-1185">Reference proteome</keyword>
<name>A0ABX3CYM0_9BACL</name>
<reference evidence="1" key="1">
    <citation type="submission" date="2016-07" db="EMBL/GenBank/DDBJ databases">
        <title>Draft genome Planococcus salivarum.</title>
        <authorList>
            <person name="See-Too W.S."/>
        </authorList>
    </citation>
    <scope>NUCLEOTIDE SEQUENCE [LARGE SCALE GENOMIC DNA]</scope>
    <source>
        <strain evidence="1">DSM 23820</strain>
    </source>
</reference>
<dbReference type="SUPFAM" id="SSF46689">
    <property type="entry name" value="Homeodomain-like"/>
    <property type="match status" value="1"/>
</dbReference>
<organism evidence="1 2">
    <name type="scientific">Planococcus salinarum</name>
    <dbReference type="NCBI Taxonomy" id="622695"/>
    <lineage>
        <taxon>Bacteria</taxon>
        <taxon>Bacillati</taxon>
        <taxon>Bacillota</taxon>
        <taxon>Bacilli</taxon>
        <taxon>Bacillales</taxon>
        <taxon>Caryophanaceae</taxon>
        <taxon>Planococcus</taxon>
    </lineage>
</organism>
<proteinExistence type="predicted"/>
<dbReference type="Gene3D" id="1.10.10.10">
    <property type="entry name" value="Winged helix-like DNA-binding domain superfamily/Winged helix DNA-binding domain"/>
    <property type="match status" value="1"/>
</dbReference>
<evidence type="ECO:0000313" key="1">
    <source>
        <dbReference type="EMBL" id="OHX50568.1"/>
    </source>
</evidence>
<accession>A0ABX3CYM0</accession>
<comment type="caution">
    <text evidence="1">The sequence shown here is derived from an EMBL/GenBank/DDBJ whole genome shotgun (WGS) entry which is preliminary data.</text>
</comment>
<dbReference type="EMBL" id="MBQG01000111">
    <property type="protein sequence ID" value="OHX50568.1"/>
    <property type="molecule type" value="Genomic_DNA"/>
</dbReference>
<sequence length="107" mass="12986">MNTHKKKIKRQNTFDEKLYAVLEVLEKKRSNQDVAEEMNIHINSLSNWLRQYRNFGKKGLESNYDKTDVSEHSDEIKRLREIEKKYNEQQDHIEILKKFQAFLKESE</sequence>
<gene>
    <name evidence="1" type="ORF">BB776_03885</name>
</gene>
<evidence type="ECO:0008006" key="3">
    <source>
        <dbReference type="Google" id="ProtNLM"/>
    </source>
</evidence>
<dbReference type="Proteomes" id="UP000242153">
    <property type="component" value="Unassembled WGS sequence"/>
</dbReference>